<feature type="transmembrane region" description="Helical" evidence="1">
    <location>
        <begin position="135"/>
        <end position="153"/>
    </location>
</feature>
<name>A0A450W4C8_9GAMM</name>
<sequence length="556" mass="62438">MGEYKIRPYAPPNVGANLVFAHICLIRPYAQKLRLHRAILLSSHFLFFCTFFTTHCFIEAPAGSAAPSGHRHISTLGIIRLRLHHAKLYAFRRSTRNPIRAFLLTGCGISRLYRKDHVVQTPKTKKDVNKKTSKAGIFFGCLGLTVLLAWFFFPWQNSQAVDSAAPGIEEFLDWFWERPLAKQKTARIFPHRICHPLAPETCRVCHGAQYDDWSGSRHAMAMGPGAIGQFFDMDREQWQACLDCHAPLFEQSQTLAGYLDEPQGDKIGGDKIGDGSLPDGAHGAGERLQERGVTCAACHVRAGRWYGPPRRGQSLAPQVSDSLPHRGWISMDAFGDSRFCAACHQFPPDSLSLNGKPLENTYEEWRTSPQARRGIGCQDCHMPDRRHLFRGIHDPETVSAGVAVGSRSFSVEGSQVTVSVFLTNTGTGHRLPTYVTPEIRLEAYQQDANGVRILGTEQAEQVMRKVDLQITTEYFDTRLAPGRTAALTYKKPVSPRAHRLVTRVYVEPDAFYTRIYEALLEMELEERGAELIRKALAESRRSGFALYERHYSLQGP</sequence>
<feature type="domain" description="Cytochrome c-552/4" evidence="2">
    <location>
        <begin position="201"/>
        <end position="255"/>
    </location>
</feature>
<evidence type="ECO:0000313" key="5">
    <source>
        <dbReference type="EMBL" id="VFK11869.1"/>
    </source>
</evidence>
<protein>
    <submittedName>
        <fullName evidence="5">Cytochrome c554 and c-prime</fullName>
    </submittedName>
</protein>
<keyword evidence="1" id="KW-1133">Transmembrane helix</keyword>
<dbReference type="SUPFAM" id="SSF48695">
    <property type="entry name" value="Multiheme cytochromes"/>
    <property type="match status" value="1"/>
</dbReference>
<keyword evidence="1" id="KW-0472">Membrane</keyword>
<dbReference type="EMBL" id="CAADFL010000212">
    <property type="protein sequence ID" value="VFK11869.1"/>
    <property type="molecule type" value="Genomic_DNA"/>
</dbReference>
<dbReference type="EMBL" id="CAADEZ010000221">
    <property type="protein sequence ID" value="VFJ58651.1"/>
    <property type="molecule type" value="Genomic_DNA"/>
</dbReference>
<evidence type="ECO:0000259" key="2">
    <source>
        <dbReference type="Pfam" id="PF13435"/>
    </source>
</evidence>
<dbReference type="Gene3D" id="1.10.1130.10">
    <property type="entry name" value="Flavocytochrome C3, Chain A"/>
    <property type="match status" value="1"/>
</dbReference>
<keyword evidence="1" id="KW-0812">Transmembrane</keyword>
<evidence type="ECO:0000313" key="3">
    <source>
        <dbReference type="EMBL" id="VFJ58492.1"/>
    </source>
</evidence>
<dbReference type="InterPro" id="IPR036280">
    <property type="entry name" value="Multihaem_cyt_sf"/>
</dbReference>
<proteinExistence type="predicted"/>
<gene>
    <name evidence="4" type="ORF">BECKFM1743A_GA0114220_102211</name>
    <name evidence="5" type="ORF">BECKFM1743B_GA0114221_102121</name>
    <name evidence="3" type="ORF">BECKFM1743C_GA0114222_102263</name>
</gene>
<evidence type="ECO:0000256" key="1">
    <source>
        <dbReference type="SAM" id="Phobius"/>
    </source>
</evidence>
<dbReference type="EMBL" id="CAADFA010000226">
    <property type="protein sequence ID" value="VFJ58492.1"/>
    <property type="molecule type" value="Genomic_DNA"/>
</dbReference>
<evidence type="ECO:0000313" key="4">
    <source>
        <dbReference type="EMBL" id="VFJ58651.1"/>
    </source>
</evidence>
<reference evidence="5" key="1">
    <citation type="submission" date="2019-02" db="EMBL/GenBank/DDBJ databases">
        <authorList>
            <person name="Gruber-Vodicka R. H."/>
            <person name="Seah K. B. B."/>
        </authorList>
    </citation>
    <scope>NUCLEOTIDE SEQUENCE</scope>
    <source>
        <strain evidence="4">BECK_BZ163</strain>
        <strain evidence="5">BECK_BZ164</strain>
        <strain evidence="3">BECK_BZ165</strain>
    </source>
</reference>
<dbReference type="AlphaFoldDB" id="A0A450W4C8"/>
<dbReference type="Pfam" id="PF13435">
    <property type="entry name" value="Cytochrome_C554"/>
    <property type="match status" value="1"/>
</dbReference>
<organism evidence="5">
    <name type="scientific">Candidatus Kentrum sp. FM</name>
    <dbReference type="NCBI Taxonomy" id="2126340"/>
    <lineage>
        <taxon>Bacteria</taxon>
        <taxon>Pseudomonadati</taxon>
        <taxon>Pseudomonadota</taxon>
        <taxon>Gammaproteobacteria</taxon>
        <taxon>Candidatus Kentrum</taxon>
    </lineage>
</organism>
<accession>A0A450W4C8</accession>
<dbReference type="InterPro" id="IPR023155">
    <property type="entry name" value="Cyt_c-552/4"/>
</dbReference>